<dbReference type="EMBL" id="JADIND010000029">
    <property type="protein sequence ID" value="MBO8429992.1"/>
    <property type="molecule type" value="Genomic_DNA"/>
</dbReference>
<reference evidence="2" key="1">
    <citation type="submission" date="2020-10" db="EMBL/GenBank/DDBJ databases">
        <authorList>
            <person name="Gilroy R."/>
        </authorList>
    </citation>
    <scope>NUCLEOTIDE SEQUENCE</scope>
    <source>
        <strain evidence="2">10192</strain>
    </source>
</reference>
<feature type="region of interest" description="Disordered" evidence="1">
    <location>
        <begin position="1"/>
        <end position="33"/>
    </location>
</feature>
<evidence type="ECO:0000256" key="1">
    <source>
        <dbReference type="SAM" id="MobiDB-lite"/>
    </source>
</evidence>
<accession>A0A9D9DLB3</accession>
<evidence type="ECO:0000313" key="3">
    <source>
        <dbReference type="Proteomes" id="UP000823632"/>
    </source>
</evidence>
<name>A0A9D9DLB3_9BACT</name>
<dbReference type="AlphaFoldDB" id="A0A9D9DLB3"/>
<evidence type="ECO:0000313" key="2">
    <source>
        <dbReference type="EMBL" id="MBO8429992.1"/>
    </source>
</evidence>
<proteinExistence type="predicted"/>
<feature type="compositionally biased region" description="Polar residues" evidence="1">
    <location>
        <begin position="8"/>
        <end position="30"/>
    </location>
</feature>
<sequence>MQEVDVNENGSSDSDVNLDSNISSGNSSLDAETDLDDSVMKKVDEFLSFFEGLNSGNNNGNVNNEFIKPENIQSNQNNLAAVSQNTNFNLSSNSVLNTQNSNMTNPFAGTKLNLFG</sequence>
<reference evidence="2" key="2">
    <citation type="journal article" date="2021" name="PeerJ">
        <title>Extensive microbial diversity within the chicken gut microbiome revealed by metagenomics and culture.</title>
        <authorList>
            <person name="Gilroy R."/>
            <person name="Ravi A."/>
            <person name="Getino M."/>
            <person name="Pursley I."/>
            <person name="Horton D.L."/>
            <person name="Alikhan N.F."/>
            <person name="Baker D."/>
            <person name="Gharbi K."/>
            <person name="Hall N."/>
            <person name="Watson M."/>
            <person name="Adriaenssens E.M."/>
            <person name="Foster-Nyarko E."/>
            <person name="Jarju S."/>
            <person name="Secka A."/>
            <person name="Antonio M."/>
            <person name="Oren A."/>
            <person name="Chaudhuri R.R."/>
            <person name="La Ragione R."/>
            <person name="Hildebrand F."/>
            <person name="Pallen M.J."/>
        </authorList>
    </citation>
    <scope>NUCLEOTIDE SEQUENCE</scope>
    <source>
        <strain evidence="2">10192</strain>
    </source>
</reference>
<dbReference type="Proteomes" id="UP000823632">
    <property type="component" value="Unassembled WGS sequence"/>
</dbReference>
<organism evidence="2 3">
    <name type="scientific">Candidatus Scatousia excrementipullorum</name>
    <dbReference type="NCBI Taxonomy" id="2840936"/>
    <lineage>
        <taxon>Bacteria</taxon>
        <taxon>Candidatus Scatousia</taxon>
    </lineage>
</organism>
<comment type="caution">
    <text evidence="2">The sequence shown here is derived from an EMBL/GenBank/DDBJ whole genome shotgun (WGS) entry which is preliminary data.</text>
</comment>
<gene>
    <name evidence="2" type="ORF">IAC76_01260</name>
</gene>
<protein>
    <submittedName>
        <fullName evidence="2">Uncharacterized protein</fullName>
    </submittedName>
</protein>